<dbReference type="STRING" id="549386.SAMN02927923_02442"/>
<keyword evidence="2" id="KW-1185">Reference proteome</keyword>
<name>A0A1G5J111_9HYPH</name>
<evidence type="ECO:0000313" key="2">
    <source>
        <dbReference type="Proteomes" id="UP000199569"/>
    </source>
</evidence>
<dbReference type="RefSeq" id="WP_091134724.1">
    <property type="nucleotide sequence ID" value="NZ_FMVJ01000006.1"/>
</dbReference>
<proteinExistence type="predicted"/>
<reference evidence="1 2" key="1">
    <citation type="submission" date="2016-10" db="EMBL/GenBank/DDBJ databases">
        <authorList>
            <person name="de Groot N.N."/>
        </authorList>
    </citation>
    <scope>NUCLEOTIDE SEQUENCE [LARGE SCALE GENOMIC DNA]</scope>
    <source>
        <strain evidence="1 2">CGMCC 1.7666</strain>
    </source>
</reference>
<dbReference type="OrthoDB" id="9152892at2"/>
<gene>
    <name evidence="1" type="ORF">SAMN02927923_02442</name>
</gene>
<evidence type="ECO:0000313" key="1">
    <source>
        <dbReference type="EMBL" id="SCY82053.1"/>
    </source>
</evidence>
<keyword evidence="1" id="KW-0812">Transmembrane</keyword>
<sequence>MSDPITEADLLAYVDEQLDPARRIEVEEHLAHNPQAAVRVMADLKDRDALRLLHAVPLPRPAERLLAAAGRLERALGWQGLWLKLRRVAAVVTLVGFGWFAHGQVGLGISDSEASPKPPAFVEDALHSHETSLLRARMVSQPEVEDYDPAEILAETGIRLPPLPKTWQVRDAQIFPSRYGHSIEIAIDAGDLGRVSLFAAQAPAFDVIAPMPARFEKATAVYWQTGHLAYALTGTGSEKALERAAIRLSRKLQ</sequence>
<dbReference type="EMBL" id="FMVJ01000006">
    <property type="protein sequence ID" value="SCY82053.1"/>
    <property type="molecule type" value="Genomic_DNA"/>
</dbReference>
<keyword evidence="1" id="KW-0472">Membrane</keyword>
<dbReference type="AlphaFoldDB" id="A0A1G5J111"/>
<dbReference type="Proteomes" id="UP000199569">
    <property type="component" value="Unassembled WGS sequence"/>
</dbReference>
<accession>A0A1G5J111</accession>
<organism evidence="1 2">
    <name type="scientific">Microvirga guangxiensis</name>
    <dbReference type="NCBI Taxonomy" id="549386"/>
    <lineage>
        <taxon>Bacteria</taxon>
        <taxon>Pseudomonadati</taxon>
        <taxon>Pseudomonadota</taxon>
        <taxon>Alphaproteobacteria</taxon>
        <taxon>Hyphomicrobiales</taxon>
        <taxon>Methylobacteriaceae</taxon>
        <taxon>Microvirga</taxon>
    </lineage>
</organism>
<protein>
    <submittedName>
        <fullName evidence="1">Transmembrane transcriptional regulator (Anti-sigma factor RsiW)</fullName>
    </submittedName>
</protein>